<dbReference type="Proteomes" id="UP000267029">
    <property type="component" value="Unassembled WGS sequence"/>
</dbReference>
<dbReference type="AlphaFoldDB" id="A0A0R3U779"/>
<feature type="region of interest" description="Disordered" evidence="1">
    <location>
        <begin position="490"/>
        <end position="534"/>
    </location>
</feature>
<evidence type="ECO:0000313" key="4">
    <source>
        <dbReference type="WBParaSite" id="MCU_009222-RA"/>
    </source>
</evidence>
<organism evidence="2 3">
    <name type="scientific">Mesocestoides corti</name>
    <name type="common">Flatworm</name>
    <dbReference type="NCBI Taxonomy" id="53468"/>
    <lineage>
        <taxon>Eukaryota</taxon>
        <taxon>Metazoa</taxon>
        <taxon>Spiralia</taxon>
        <taxon>Lophotrochozoa</taxon>
        <taxon>Platyhelminthes</taxon>
        <taxon>Cestoda</taxon>
        <taxon>Eucestoda</taxon>
        <taxon>Cyclophyllidea</taxon>
        <taxon>Mesocestoididae</taxon>
        <taxon>Mesocestoides</taxon>
    </lineage>
</organism>
<evidence type="ECO:0000256" key="1">
    <source>
        <dbReference type="SAM" id="MobiDB-lite"/>
    </source>
</evidence>
<dbReference type="EMBL" id="UXSR01000471">
    <property type="protein sequence ID" value="VDD76671.1"/>
    <property type="molecule type" value="Genomic_DNA"/>
</dbReference>
<accession>A0A0R3U779</accession>
<dbReference type="OrthoDB" id="6251709at2759"/>
<name>A0A0R3U779_MESCO</name>
<dbReference type="WBParaSite" id="MCU_009222-RA">
    <property type="protein sequence ID" value="MCU_009222-RA"/>
    <property type="gene ID" value="MCU_009222"/>
</dbReference>
<reference evidence="4" key="2">
    <citation type="submission" date="2019-11" db="UniProtKB">
        <authorList>
            <consortium name="WormBaseParasite"/>
        </authorList>
    </citation>
    <scope>IDENTIFICATION</scope>
</reference>
<evidence type="ECO:0000313" key="3">
    <source>
        <dbReference type="Proteomes" id="UP000267029"/>
    </source>
</evidence>
<feature type="compositionally biased region" description="Acidic residues" evidence="1">
    <location>
        <begin position="517"/>
        <end position="534"/>
    </location>
</feature>
<keyword evidence="3" id="KW-1185">Reference proteome</keyword>
<evidence type="ECO:0000313" key="2">
    <source>
        <dbReference type="EMBL" id="VDD76671.1"/>
    </source>
</evidence>
<protein>
    <submittedName>
        <fullName evidence="4">NARG2_C domain-containing protein</fullName>
    </submittedName>
</protein>
<sequence length="534" mass="60016">MSLNTRPPDYLSMTRGQLQLALEKLIALKQSLSLRLPDCGEKLDKSIVRVRSILESKNYQAEQPSPPAHSSRNLVEVHPDLPADYSVEDDCDDLAECLDSLTFGNSKEEDESEDLSKFPERKLSFEEIDHLRRLCNLPRLNEECTDYHPFIFRVGVLPPPASDLVCLTVVDCRNVERRLTRLGSLSTWSIQEKPQVKKSHFLPEIDGERHSTSAASDAVFDFWRFIRSENEECPTIPILVADSPESLLYLRRLFCSLNVRHHHGARNGLPRNTRFVVDDKKSEVKRAVPSLDKLSAAVDFQVSLCLARLPHFTSLNKASLAALRPKSVAWIEAPLNLYLLRTIFHPPEHVATQPPYAATVAYPSPPIPQTGVTALCHADDKLLHRIACAGLSPRSLSLLAGQGKWRGFAGLLLASRVSEDVDVVAQLYRHFHRVHKSLSLNAGLYHENAKTSSTPATVVPWNPVNRHLKTLSMEESLRIMIRARDEYRASQQRGELDVRPTMPPASVLLTKYRDQPSEDDNETNSGIDSDDSEP</sequence>
<reference evidence="2 3" key="1">
    <citation type="submission" date="2018-10" db="EMBL/GenBank/DDBJ databases">
        <authorList>
            <consortium name="Pathogen Informatics"/>
        </authorList>
    </citation>
    <scope>NUCLEOTIDE SEQUENCE [LARGE SCALE GENOMIC DNA]</scope>
</reference>
<proteinExistence type="predicted"/>
<gene>
    <name evidence="2" type="ORF">MCOS_LOCUS2674</name>
</gene>